<proteinExistence type="predicted"/>
<evidence type="ECO:0000313" key="4">
    <source>
        <dbReference type="EMBL" id="QDO98711.1"/>
    </source>
</evidence>
<keyword evidence="5" id="KW-1185">Reference proteome</keyword>
<dbReference type="InterPro" id="IPR000644">
    <property type="entry name" value="CBS_dom"/>
</dbReference>
<accession>A0A516H4P9</accession>
<dbReference type="EMBL" id="CP041636">
    <property type="protein sequence ID" value="QDO98711.1"/>
    <property type="molecule type" value="Genomic_DNA"/>
</dbReference>
<feature type="domain" description="CBS" evidence="3">
    <location>
        <begin position="7"/>
        <end position="65"/>
    </location>
</feature>
<dbReference type="OrthoDB" id="9802114at2"/>
<evidence type="ECO:0000256" key="2">
    <source>
        <dbReference type="PROSITE-ProRule" id="PRU00703"/>
    </source>
</evidence>
<gene>
    <name evidence="4" type="ORF">FNB15_16140</name>
</gene>
<dbReference type="KEGG" id="fer:FNB15_16140"/>
<dbReference type="Proteomes" id="UP000317496">
    <property type="component" value="Chromosome"/>
</dbReference>
<dbReference type="CDD" id="cd04622">
    <property type="entry name" value="CBS_pair_HRP1_like"/>
    <property type="match status" value="1"/>
</dbReference>
<feature type="domain" description="CBS" evidence="3">
    <location>
        <begin position="71"/>
        <end position="130"/>
    </location>
</feature>
<evidence type="ECO:0000256" key="1">
    <source>
        <dbReference type="ARBA" id="ARBA00023122"/>
    </source>
</evidence>
<dbReference type="InterPro" id="IPR051257">
    <property type="entry name" value="Diverse_CBS-Domain"/>
</dbReference>
<reference evidence="4 5" key="1">
    <citation type="submission" date="2019-07" db="EMBL/GenBank/DDBJ databases">
        <title>Genome sequencing for Ferrovibrio sp. K5.</title>
        <authorList>
            <person name="Park S.-J."/>
        </authorList>
    </citation>
    <scope>NUCLEOTIDE SEQUENCE [LARGE SCALE GENOMIC DNA]</scope>
    <source>
        <strain evidence="4 5">K5</strain>
    </source>
</reference>
<dbReference type="Gene3D" id="3.10.580.10">
    <property type="entry name" value="CBS-domain"/>
    <property type="match status" value="1"/>
</dbReference>
<sequence>MRVSEAMSREVRIASPDQSIAEAAQIMAEIDAGSLPVGEEDRLVGMITDRDIAIRGVAKSCEPDTKVREVMTPDVKYCFEDEDLAHVAKNMGNIQVRRLPVLNRQKRLVGIVSLGDVATETQPRHAGEALKKVSEAGGLHGQSLAGIR</sequence>
<dbReference type="InterPro" id="IPR046342">
    <property type="entry name" value="CBS_dom_sf"/>
</dbReference>
<name>A0A516H4P9_9PROT</name>
<dbReference type="PROSITE" id="PS51371">
    <property type="entry name" value="CBS"/>
    <property type="match status" value="2"/>
</dbReference>
<dbReference type="PANTHER" id="PTHR43080:SF2">
    <property type="entry name" value="CBS DOMAIN-CONTAINING PROTEIN"/>
    <property type="match status" value="1"/>
</dbReference>
<protein>
    <submittedName>
        <fullName evidence="4">CBS domain-containing protein</fullName>
    </submittedName>
</protein>
<dbReference type="SUPFAM" id="SSF54631">
    <property type="entry name" value="CBS-domain pair"/>
    <property type="match status" value="1"/>
</dbReference>
<dbReference type="SMART" id="SM00116">
    <property type="entry name" value="CBS"/>
    <property type="match status" value="2"/>
</dbReference>
<dbReference type="Pfam" id="PF00571">
    <property type="entry name" value="CBS"/>
    <property type="match status" value="2"/>
</dbReference>
<keyword evidence="1 2" id="KW-0129">CBS domain</keyword>
<evidence type="ECO:0000313" key="5">
    <source>
        <dbReference type="Proteomes" id="UP000317496"/>
    </source>
</evidence>
<dbReference type="PANTHER" id="PTHR43080">
    <property type="entry name" value="CBS DOMAIN-CONTAINING PROTEIN CBSX3, MITOCHONDRIAL"/>
    <property type="match status" value="1"/>
</dbReference>
<evidence type="ECO:0000259" key="3">
    <source>
        <dbReference type="PROSITE" id="PS51371"/>
    </source>
</evidence>
<dbReference type="AlphaFoldDB" id="A0A516H4P9"/>
<dbReference type="RefSeq" id="WP_144069692.1">
    <property type="nucleotide sequence ID" value="NZ_CP041636.1"/>
</dbReference>
<organism evidence="4 5">
    <name type="scientific">Ferrovibrio terrae</name>
    <dbReference type="NCBI Taxonomy" id="2594003"/>
    <lineage>
        <taxon>Bacteria</taxon>
        <taxon>Pseudomonadati</taxon>
        <taxon>Pseudomonadota</taxon>
        <taxon>Alphaproteobacteria</taxon>
        <taxon>Rhodospirillales</taxon>
        <taxon>Rhodospirillaceae</taxon>
        <taxon>Ferrovibrio</taxon>
    </lineage>
</organism>